<evidence type="ECO:0000256" key="5">
    <source>
        <dbReference type="ARBA" id="ARBA00023010"/>
    </source>
</evidence>
<name>A0A2T0AHA1_RHOTO</name>
<dbReference type="InterPro" id="IPR037700">
    <property type="entry name" value="NUP88/NUP82"/>
</dbReference>
<sequence length="946" mass="100744">MSWLSALPSHSIFTLPPPTPSTPSTDNTLNTSSRPTDRLAKSTISHSASSKSLFGISTASQPDSPSRTHASTPRRPALAASTSRTHGHDVGRILKGARTSRMVVARGTDLVVAVGSELRMASLAEVKARSGAETADGEADLGEYKVLNTPAINFEIQQLVLNSTSKLLAVVGAHSVVVVVLPRRGWANTVGKTIECRCLPVGAFYHSLPGSPAIASALWHPLGADSSSLLLLTTDCTLREYSISTDVSEPSQTLSFLPQSEREKGKKRGFGFSAVDEDARTAAGMCVGDGKGDWGMMTLYAVMKNGDVVALCPFLPKKAAIPPSYIHSLSTFVSSKVNYLSSSLSTRITPSSSSTSARAHEALEARYTTQLAFVNSLVRQVQSATSQRLSPAGAEEEDEDDADAPVRITTPSRPAWLPTLQGPFLLQPAPHDLSNGADDSACDISYLSPAAGGLGVLVVAYRDGKVDVLLEVEKVEGRFVGEEEGRRRAEEGAVVLARRGGVKGKGRGFSADSDDEGVTETETETDLPTLAVYESIDLGLASELASSAVSSELRTNAPVLIRDPLYPDTLYVQHKLGAHCLLFGPWLEEVGEALRVDEKEDGREGSEVEKVLRKGTGTEVLWVLKTVGSGDEEGEERNPPVEGLAVVNDVYLGYSLLLLTSSLQLVGIELALRVDPSASALAAPSSPGPSASTTTDNKSAEPAYVSLLDTPFTVPPLLSTSSRSSAPAVPRLAPTKQPLEITPDTLRTFGKHVSTVQDAIRDLVGAADSVQSRLELQMKELSRQVGKLAELDSLRGELGKSVSATGLEGRLRSVEEKQRALLARTDRVLQRLIESHQPSISAYERKWFDELERLEGQIVGDDSGSLESRTRRLEAMLEALRPGLEELKRKEAGGGAQGTPGRKGGMGEAQVKALEARLAEEAKLIADAKRKVERLTSSLSATSLAA</sequence>
<dbReference type="PANTHER" id="PTHR13257:SF0">
    <property type="entry name" value="NUCLEAR PORE COMPLEX PROTEIN NUP88"/>
    <property type="match status" value="1"/>
</dbReference>
<keyword evidence="8" id="KW-0175">Coiled coil</keyword>
<dbReference type="Pfam" id="PF10168">
    <property type="entry name" value="Nup88"/>
    <property type="match status" value="2"/>
</dbReference>
<dbReference type="GO" id="GO:0017056">
    <property type="term" value="F:structural constituent of nuclear pore"/>
    <property type="evidence" value="ECO:0007669"/>
    <property type="project" value="InterPro"/>
</dbReference>
<feature type="compositionally biased region" description="Low complexity" evidence="9">
    <location>
        <begin position="679"/>
        <end position="692"/>
    </location>
</feature>
<evidence type="ECO:0000256" key="7">
    <source>
        <dbReference type="ARBA" id="ARBA00023242"/>
    </source>
</evidence>
<dbReference type="GO" id="GO:0005643">
    <property type="term" value="C:nuclear pore"/>
    <property type="evidence" value="ECO:0007669"/>
    <property type="project" value="UniProtKB-SubCell"/>
</dbReference>
<reference evidence="10 11" key="1">
    <citation type="journal article" date="2018" name="Elife">
        <title>Functional genomics of lipid metabolism in the oleaginous yeast Rhodosporidium toruloides.</title>
        <authorList>
            <person name="Coradetti S.T."/>
            <person name="Pinel D."/>
            <person name="Geiselman G."/>
            <person name="Ito M."/>
            <person name="Mondo S."/>
            <person name="Reilly M.C."/>
            <person name="Cheng Y.F."/>
            <person name="Bauer S."/>
            <person name="Grigoriev I."/>
            <person name="Gladden J.M."/>
            <person name="Simmons B.A."/>
            <person name="Brem R."/>
            <person name="Arkin A.P."/>
            <person name="Skerker J.M."/>
        </authorList>
    </citation>
    <scope>NUCLEOTIDE SEQUENCE [LARGE SCALE GENOMIC DNA]</scope>
    <source>
        <strain evidence="10 11">NBRC 0880</strain>
    </source>
</reference>
<evidence type="ECO:0000256" key="4">
    <source>
        <dbReference type="ARBA" id="ARBA00022927"/>
    </source>
</evidence>
<feature type="region of interest" description="Disordered" evidence="9">
    <location>
        <begin position="1"/>
        <end position="89"/>
    </location>
</feature>
<feature type="compositionally biased region" description="Low complexity" evidence="9">
    <location>
        <begin position="22"/>
        <end position="33"/>
    </location>
</feature>
<evidence type="ECO:0000256" key="6">
    <source>
        <dbReference type="ARBA" id="ARBA00023132"/>
    </source>
</evidence>
<keyword evidence="5" id="KW-0811">Translocation</keyword>
<feature type="compositionally biased region" description="Low complexity" evidence="9">
    <location>
        <begin position="41"/>
        <end position="52"/>
    </location>
</feature>
<organism evidence="10 11">
    <name type="scientific">Rhodotorula toruloides</name>
    <name type="common">Yeast</name>
    <name type="synonym">Rhodosporidium toruloides</name>
    <dbReference type="NCBI Taxonomy" id="5286"/>
    <lineage>
        <taxon>Eukaryota</taxon>
        <taxon>Fungi</taxon>
        <taxon>Dikarya</taxon>
        <taxon>Basidiomycota</taxon>
        <taxon>Pucciniomycotina</taxon>
        <taxon>Microbotryomycetes</taxon>
        <taxon>Sporidiobolales</taxon>
        <taxon>Sporidiobolaceae</taxon>
        <taxon>Rhodotorula</taxon>
    </lineage>
</organism>
<comment type="subcellular location">
    <subcellularLocation>
        <location evidence="1">Nucleus</location>
        <location evidence="1">Nuclear pore complex</location>
    </subcellularLocation>
</comment>
<feature type="region of interest" description="Disordered" evidence="9">
    <location>
        <begin position="884"/>
        <end position="910"/>
    </location>
</feature>
<protein>
    <submittedName>
        <fullName evidence="10">Uncharacterized protein</fullName>
    </submittedName>
</protein>
<keyword evidence="2" id="KW-0813">Transport</keyword>
<dbReference type="PANTHER" id="PTHR13257">
    <property type="entry name" value="NUCLEOPORIN NUP84-RELATED"/>
    <property type="match status" value="1"/>
</dbReference>
<feature type="compositionally biased region" description="Acidic residues" evidence="9">
    <location>
        <begin position="394"/>
        <end position="403"/>
    </location>
</feature>
<dbReference type="GO" id="GO:0000056">
    <property type="term" value="P:ribosomal small subunit export from nucleus"/>
    <property type="evidence" value="ECO:0007669"/>
    <property type="project" value="InterPro"/>
</dbReference>
<evidence type="ECO:0000256" key="2">
    <source>
        <dbReference type="ARBA" id="ARBA00022448"/>
    </source>
</evidence>
<dbReference type="GO" id="GO:0006606">
    <property type="term" value="P:protein import into nucleus"/>
    <property type="evidence" value="ECO:0007669"/>
    <property type="project" value="TreeGrafter"/>
</dbReference>
<comment type="caution">
    <text evidence="10">The sequence shown here is derived from an EMBL/GenBank/DDBJ whole genome shotgun (WGS) entry which is preliminary data.</text>
</comment>
<dbReference type="OrthoDB" id="341482at2759"/>
<evidence type="ECO:0000313" key="11">
    <source>
        <dbReference type="Proteomes" id="UP000239560"/>
    </source>
</evidence>
<accession>A0A2T0AHA1</accession>
<feature type="compositionally biased region" description="Polar residues" evidence="9">
    <location>
        <begin position="55"/>
        <end position="71"/>
    </location>
</feature>
<keyword evidence="7" id="KW-0539">Nucleus</keyword>
<keyword evidence="4" id="KW-0653">Protein transport</keyword>
<evidence type="ECO:0000256" key="8">
    <source>
        <dbReference type="SAM" id="Coils"/>
    </source>
</evidence>
<dbReference type="EMBL" id="LCTV02000001">
    <property type="protein sequence ID" value="PRQ77401.1"/>
    <property type="molecule type" value="Genomic_DNA"/>
</dbReference>
<gene>
    <name evidence="10" type="ORF">AAT19DRAFT_8469</name>
</gene>
<evidence type="ECO:0000256" key="9">
    <source>
        <dbReference type="SAM" id="MobiDB-lite"/>
    </source>
</evidence>
<keyword evidence="3" id="KW-0509">mRNA transport</keyword>
<dbReference type="InterPro" id="IPR019321">
    <property type="entry name" value="Nucleoporin_Nup88"/>
</dbReference>
<feature type="coiled-coil region" evidence="8">
    <location>
        <begin position="911"/>
        <end position="938"/>
    </location>
</feature>
<dbReference type="AlphaFoldDB" id="A0A2T0AHA1"/>
<dbReference type="GO" id="GO:0000055">
    <property type="term" value="P:ribosomal large subunit export from nucleus"/>
    <property type="evidence" value="ECO:0007669"/>
    <property type="project" value="InterPro"/>
</dbReference>
<feature type="region of interest" description="Disordered" evidence="9">
    <location>
        <begin position="679"/>
        <end position="698"/>
    </location>
</feature>
<feature type="region of interest" description="Disordered" evidence="9">
    <location>
        <begin position="385"/>
        <end position="405"/>
    </location>
</feature>
<dbReference type="GO" id="GO:0006406">
    <property type="term" value="P:mRNA export from nucleus"/>
    <property type="evidence" value="ECO:0007669"/>
    <property type="project" value="TreeGrafter"/>
</dbReference>
<evidence type="ECO:0000256" key="1">
    <source>
        <dbReference type="ARBA" id="ARBA00004567"/>
    </source>
</evidence>
<feature type="compositionally biased region" description="Gly residues" evidence="9">
    <location>
        <begin position="893"/>
        <end position="907"/>
    </location>
</feature>
<evidence type="ECO:0000313" key="10">
    <source>
        <dbReference type="EMBL" id="PRQ77401.1"/>
    </source>
</evidence>
<evidence type="ECO:0000256" key="3">
    <source>
        <dbReference type="ARBA" id="ARBA00022816"/>
    </source>
</evidence>
<dbReference type="Proteomes" id="UP000239560">
    <property type="component" value="Unassembled WGS sequence"/>
</dbReference>
<proteinExistence type="predicted"/>
<keyword evidence="6" id="KW-0906">Nuclear pore complex</keyword>